<dbReference type="InterPro" id="IPR013713">
    <property type="entry name" value="XPO2_central"/>
</dbReference>
<comment type="similarity">
    <text evidence="3">Belongs to the XPO2/CSE1 family.</text>
</comment>
<gene>
    <name evidence="9" type="ORF">QSP1433_LOCUS14619</name>
</gene>
<dbReference type="GO" id="GO:0006611">
    <property type="term" value="P:protein export from nucleus"/>
    <property type="evidence" value="ECO:0007669"/>
    <property type="project" value="TreeGrafter"/>
</dbReference>
<evidence type="ECO:0000256" key="6">
    <source>
        <dbReference type="ARBA" id="ARBA00022927"/>
    </source>
</evidence>
<dbReference type="SMART" id="SM00913">
    <property type="entry name" value="IBN_N"/>
    <property type="match status" value="1"/>
</dbReference>
<dbReference type="PROSITE" id="PS50166">
    <property type="entry name" value="IMPORTIN_B_NT"/>
    <property type="match status" value="1"/>
</dbReference>
<evidence type="ECO:0000256" key="3">
    <source>
        <dbReference type="ARBA" id="ARBA00008669"/>
    </source>
</evidence>
<proteinExistence type="inferred from homology"/>
<dbReference type="InterPro" id="IPR005043">
    <property type="entry name" value="XPO2_C"/>
</dbReference>
<keyword evidence="5" id="KW-0963">Cytoplasm</keyword>
<dbReference type="GO" id="GO:0005049">
    <property type="term" value="F:nuclear export signal receptor activity"/>
    <property type="evidence" value="ECO:0007669"/>
    <property type="project" value="TreeGrafter"/>
</dbReference>
<dbReference type="GO" id="GO:0005829">
    <property type="term" value="C:cytosol"/>
    <property type="evidence" value="ECO:0007669"/>
    <property type="project" value="TreeGrafter"/>
</dbReference>
<feature type="domain" description="Importin N-terminal" evidence="8">
    <location>
        <begin position="24"/>
        <end position="95"/>
    </location>
</feature>
<dbReference type="InterPro" id="IPR011989">
    <property type="entry name" value="ARM-like"/>
</dbReference>
<keyword evidence="4" id="KW-0813">Transport</keyword>
<dbReference type="PANTHER" id="PTHR10997:SF8">
    <property type="entry name" value="EXPORTIN-2"/>
    <property type="match status" value="1"/>
</dbReference>
<evidence type="ECO:0000256" key="7">
    <source>
        <dbReference type="ARBA" id="ARBA00023242"/>
    </source>
</evidence>
<dbReference type="GO" id="GO:0005635">
    <property type="term" value="C:nuclear envelope"/>
    <property type="evidence" value="ECO:0007669"/>
    <property type="project" value="TreeGrafter"/>
</dbReference>
<dbReference type="GO" id="GO:0006606">
    <property type="term" value="P:protein import into nucleus"/>
    <property type="evidence" value="ECO:0007669"/>
    <property type="project" value="TreeGrafter"/>
</dbReference>
<dbReference type="Pfam" id="PF08506">
    <property type="entry name" value="Cse1"/>
    <property type="match status" value="1"/>
</dbReference>
<dbReference type="FunFam" id="1.25.10.10:FF:000507">
    <property type="entry name" value="Exportin-2"/>
    <property type="match status" value="1"/>
</dbReference>
<dbReference type="InterPro" id="IPR001494">
    <property type="entry name" value="Importin-beta_N"/>
</dbReference>
<dbReference type="AlphaFoldDB" id="A0A7S2WRA8"/>
<reference evidence="9" key="1">
    <citation type="submission" date="2021-01" db="EMBL/GenBank/DDBJ databases">
        <authorList>
            <person name="Corre E."/>
            <person name="Pelletier E."/>
            <person name="Niang G."/>
            <person name="Scheremetjew M."/>
            <person name="Finn R."/>
            <person name="Kale V."/>
            <person name="Holt S."/>
            <person name="Cochrane G."/>
            <person name="Meng A."/>
            <person name="Brown T."/>
            <person name="Cohen L."/>
        </authorList>
    </citation>
    <scope>NUCLEOTIDE SEQUENCE</scope>
    <source>
        <strain evidence="9">NY070348D</strain>
    </source>
</reference>
<dbReference type="EMBL" id="HBHK01023123">
    <property type="protein sequence ID" value="CAD9701515.1"/>
    <property type="molecule type" value="Transcribed_RNA"/>
</dbReference>
<evidence type="ECO:0000256" key="1">
    <source>
        <dbReference type="ARBA" id="ARBA00004123"/>
    </source>
</evidence>
<dbReference type="Pfam" id="PF03810">
    <property type="entry name" value="IBN_N"/>
    <property type="match status" value="1"/>
</dbReference>
<name>A0A7S2WRA8_9STRA</name>
<sequence>MNEQAIAGLLVQTTSPDAGIRKNAEKTLVDMEQHGGFTVMLLKILEQSNDKGTQLCAAIYFKNTVRKYWEDGPSAGINDGDRNSIKAHLLTLMCSMSPHVQRQLSEAVRIVGESDFPNQWQSLLPDLTSKLGATHDFDVIIGLLETANTLFKIYRDAEATDELHLKLKYCLEQFQEPLLNLYKQCVMMLDQNSSNPQMLAKVLKVLRLLTRIFYSLNWQTIPEYFEDHIGEWMELFRKLLEYQNPAVVHDDDETAGPIELVQAAIFTNIKLYANKYEDETRQYIRVFAELTWKLLNRTPDTMRYDPLVIIAIKFLTALVMNMRQKVYFENAQAQQEVLQKIVIPNLKMRECDYETFEDNPMEYIRRDIEGSDSDTRRRVACDLVRGLCRHFEDQTTANCEQYLAKLVSEYSANPAGNWHQMDTAITLMIALAVRRYTVVGGVSELNPKVSIDMFFNTYILPVLSSNDVNSQAVVKADAIKFFTTFRNQMPREVVIKVLPSLAALLRAKSFIVHTYAAQAIERVFMIKTPPPNIKYVYGQQDLEPVFEQIMVNLFEILESHENGIENDYVAKAVMRVLTKASPQRIAGITGAILGKLHAVLVRVCASPQNPKFIHYLFESIAALIRSSCKVNPALVEQFEQNLMPSFQEVLQREITELTPYVFQILAQLLELRPGGPSAGYLSLFPPLLRPDVWANRGNIPGLVRLLEAYMRTGAQQTVGSNPQQLEALLGVFQKLLSAKSTANMSVHLLIGIVEFLPPDIYAKYLTTVFQLLLVRVTQLNSKAFAQAVVSFLSVLVGKHGPQPMQKGLEGVGPALYSQIIREVWIPAVSAIKSNTDRKASVIAMTRLLCESPELQTPQNREQCWANLFIACLTILEIPAQAEALETAEEQLAVLAESGYSSSFAKLAYAQNEIRDSFKEIQDPRVFFVQSIRQAQAQQPGVMNDLIKLALRDKPNFAQIYEAYCGQIPR</sequence>
<dbReference type="Gene3D" id="1.25.10.10">
    <property type="entry name" value="Leucine-rich Repeat Variant"/>
    <property type="match status" value="1"/>
</dbReference>
<evidence type="ECO:0000259" key="8">
    <source>
        <dbReference type="PROSITE" id="PS50166"/>
    </source>
</evidence>
<dbReference type="InterPro" id="IPR016024">
    <property type="entry name" value="ARM-type_fold"/>
</dbReference>
<evidence type="ECO:0000313" key="9">
    <source>
        <dbReference type="EMBL" id="CAD9701515.1"/>
    </source>
</evidence>
<evidence type="ECO:0000256" key="4">
    <source>
        <dbReference type="ARBA" id="ARBA00022448"/>
    </source>
</evidence>
<dbReference type="PANTHER" id="PTHR10997">
    <property type="entry name" value="IMPORTIN-7, 8, 11"/>
    <property type="match status" value="1"/>
</dbReference>
<comment type="subcellular location">
    <subcellularLocation>
        <location evidence="2">Cytoplasm</location>
    </subcellularLocation>
    <subcellularLocation>
        <location evidence="1">Nucleus</location>
    </subcellularLocation>
</comment>
<protein>
    <recommendedName>
        <fullName evidence="8">Importin N-terminal domain-containing protein</fullName>
    </recommendedName>
</protein>
<evidence type="ECO:0000256" key="5">
    <source>
        <dbReference type="ARBA" id="ARBA00022490"/>
    </source>
</evidence>
<dbReference type="SUPFAM" id="SSF48371">
    <property type="entry name" value="ARM repeat"/>
    <property type="match status" value="1"/>
</dbReference>
<dbReference type="Pfam" id="PF03378">
    <property type="entry name" value="CAS_CSE1"/>
    <property type="match status" value="1"/>
</dbReference>
<dbReference type="GO" id="GO:0031267">
    <property type="term" value="F:small GTPase binding"/>
    <property type="evidence" value="ECO:0007669"/>
    <property type="project" value="InterPro"/>
</dbReference>
<keyword evidence="7" id="KW-0539">Nucleus</keyword>
<evidence type="ECO:0000256" key="2">
    <source>
        <dbReference type="ARBA" id="ARBA00004496"/>
    </source>
</evidence>
<keyword evidence="6" id="KW-0653">Protein transport</keyword>
<organism evidence="9">
    <name type="scientific">Mucochytrium quahogii</name>
    <dbReference type="NCBI Taxonomy" id="96639"/>
    <lineage>
        <taxon>Eukaryota</taxon>
        <taxon>Sar</taxon>
        <taxon>Stramenopiles</taxon>
        <taxon>Bigyra</taxon>
        <taxon>Labyrinthulomycetes</taxon>
        <taxon>Thraustochytrida</taxon>
        <taxon>Thraustochytriidae</taxon>
        <taxon>Mucochytrium</taxon>
    </lineage>
</organism>
<accession>A0A7S2WRA8</accession>